<dbReference type="EMBL" id="GL877429">
    <property type="protein sequence ID" value="ELA46919.1"/>
    <property type="molecule type" value="Genomic_DNA"/>
</dbReference>
<dbReference type="Proteomes" id="UP000011081">
    <property type="component" value="Unassembled WGS sequence"/>
</dbReference>
<dbReference type="RefSeq" id="XP_008074635.1">
    <property type="nucleotide sequence ID" value="XM_008076444.1"/>
</dbReference>
<dbReference type="VEuPathDB" id="MicrosporidiaDB:VCUG_01617"/>
<gene>
    <name evidence="1" type="ORF">VCUG_01617</name>
</gene>
<evidence type="ECO:0000313" key="1">
    <source>
        <dbReference type="EMBL" id="ELA46919.1"/>
    </source>
</evidence>
<dbReference type="GeneID" id="19879493"/>
<sequence length="131" mass="15051">MFSRFFICFFLCSIFYVTEMFKVRARNAKKLLLFDLLPFAPSLSKIHSLTRPTHIILALFCTIQPCPVSLHTARNRSKINLTCFSSSYSLPATISYVLLCKISMCCHSILKLQSKQITSAKVDEFAIQMKW</sequence>
<keyword evidence="2" id="KW-1185">Reference proteome</keyword>
<evidence type="ECO:0000313" key="2">
    <source>
        <dbReference type="Proteomes" id="UP000011081"/>
    </source>
</evidence>
<dbReference type="AlphaFoldDB" id="L2GTI4"/>
<dbReference type="InParanoid" id="L2GTI4"/>
<name>L2GTI4_VAVCU</name>
<proteinExistence type="predicted"/>
<organism evidence="1 2">
    <name type="scientific">Vavraia culicis (isolate floridensis)</name>
    <name type="common">Microsporidian parasite</name>
    <dbReference type="NCBI Taxonomy" id="948595"/>
    <lineage>
        <taxon>Eukaryota</taxon>
        <taxon>Fungi</taxon>
        <taxon>Fungi incertae sedis</taxon>
        <taxon>Microsporidia</taxon>
        <taxon>Pleistophoridae</taxon>
        <taxon>Vavraia</taxon>
    </lineage>
</organism>
<dbReference type="HOGENOM" id="CLU_1929179_0_0_1"/>
<protein>
    <submittedName>
        <fullName evidence="1">Uncharacterized protein</fullName>
    </submittedName>
</protein>
<reference evidence="2" key="1">
    <citation type="submission" date="2011-03" db="EMBL/GenBank/DDBJ databases">
        <title>The genome sequence of Vavraia culicis strain floridensis.</title>
        <authorList>
            <consortium name="The Broad Institute Genome Sequencing Platform"/>
            <person name="Cuomo C."/>
            <person name="Becnel J."/>
            <person name="Sanscrainte N."/>
            <person name="Young S.K."/>
            <person name="Zeng Q."/>
            <person name="Gargeya S."/>
            <person name="Fitzgerald M."/>
            <person name="Haas B."/>
            <person name="Abouelleil A."/>
            <person name="Alvarado L."/>
            <person name="Arachchi H.M."/>
            <person name="Berlin A."/>
            <person name="Chapman S.B."/>
            <person name="Gearin G."/>
            <person name="Goldberg J."/>
            <person name="Griggs A."/>
            <person name="Gujja S."/>
            <person name="Hansen M."/>
            <person name="Heiman D."/>
            <person name="Howarth C."/>
            <person name="Larimer J."/>
            <person name="Lui A."/>
            <person name="MacDonald P.J.P."/>
            <person name="McCowen C."/>
            <person name="Montmayeur A."/>
            <person name="Murphy C."/>
            <person name="Neiman D."/>
            <person name="Pearson M."/>
            <person name="Priest M."/>
            <person name="Roberts A."/>
            <person name="Saif S."/>
            <person name="Shea T."/>
            <person name="Sisk P."/>
            <person name="Stolte C."/>
            <person name="Sykes S."/>
            <person name="Wortman J."/>
            <person name="Nusbaum C."/>
            <person name="Birren B."/>
        </authorList>
    </citation>
    <scope>NUCLEOTIDE SEQUENCE [LARGE SCALE GENOMIC DNA]</scope>
    <source>
        <strain evidence="2">floridensis</strain>
    </source>
</reference>
<accession>L2GTI4</accession>